<evidence type="ECO:0000313" key="2">
    <source>
        <dbReference type="Proteomes" id="UP001642540"/>
    </source>
</evidence>
<gene>
    <name evidence="1" type="ORF">ODALV1_LOCUS24757</name>
</gene>
<keyword evidence="2" id="KW-1185">Reference proteome</keyword>
<accession>A0ABP1RQ80</accession>
<dbReference type="Proteomes" id="UP001642540">
    <property type="component" value="Unassembled WGS sequence"/>
</dbReference>
<proteinExistence type="predicted"/>
<comment type="caution">
    <text evidence="1">The sequence shown here is derived from an EMBL/GenBank/DDBJ whole genome shotgun (WGS) entry which is preliminary data.</text>
</comment>
<sequence>MCSIKGDKKLTTFIPIQLPILLTRRRFRLVGKATIDPSTNNCNNTNYVLDDKNWFMPMLKPSPKLYCFVQIFVDIFPCPKHDFFYEVDLGFVKDEIMEFRLNYHKFGLMRCCTFYIHVELQPSTWSEHSGERWDPKHYVDKNWIMNNRQFHIPGNPTKLFFWLEFIEEMQLFAIKDEAVTTCADTNPYLLWFPKECIRYLRTFSFVGSCTIRTRYKDDKERPNSLPQIIRYDSRTHSREMIENLRLICWNNPVAFLGNIKTRKMIIRNVERIEWKETKNEVELIFLRTLFPNSTLVGFLTQAMLVPHIAGFEVRYSINPTVLSDEKDSLHFITCAPISSPAFLSLIGWLTGGWVLAGMFLAYNYQGSNIDQLTSPLIPTHMETFTEIFSNNLTIFSMPNNHSWFQRKQDRLDTMKRYEYDIRPWWNSDELTVSQLYLRNNFNETEGLVKERLKNITKHPKNQMESRALLKFDYYVNQIAKCGQDVFVDKLVEVNRLHFALAKRLGYNEKDIATSKETYVGNGYVVEKLEISVTFLEGYCSIRQDFWWHVLYRSCMNVEKV</sequence>
<organism evidence="1 2">
    <name type="scientific">Orchesella dallaii</name>
    <dbReference type="NCBI Taxonomy" id="48710"/>
    <lineage>
        <taxon>Eukaryota</taxon>
        <taxon>Metazoa</taxon>
        <taxon>Ecdysozoa</taxon>
        <taxon>Arthropoda</taxon>
        <taxon>Hexapoda</taxon>
        <taxon>Collembola</taxon>
        <taxon>Entomobryomorpha</taxon>
        <taxon>Entomobryoidea</taxon>
        <taxon>Orchesellidae</taxon>
        <taxon>Orchesellinae</taxon>
        <taxon>Orchesella</taxon>
    </lineage>
</organism>
<evidence type="ECO:0000313" key="1">
    <source>
        <dbReference type="EMBL" id="CAL8132778.1"/>
    </source>
</evidence>
<protein>
    <submittedName>
        <fullName evidence="1">Uncharacterized protein</fullName>
    </submittedName>
</protein>
<dbReference type="EMBL" id="CAXLJM020000093">
    <property type="protein sequence ID" value="CAL8132778.1"/>
    <property type="molecule type" value="Genomic_DNA"/>
</dbReference>
<name>A0ABP1RQ80_9HEXA</name>
<reference evidence="1 2" key="1">
    <citation type="submission" date="2024-08" db="EMBL/GenBank/DDBJ databases">
        <authorList>
            <person name="Cucini C."/>
            <person name="Frati F."/>
        </authorList>
    </citation>
    <scope>NUCLEOTIDE SEQUENCE [LARGE SCALE GENOMIC DNA]</scope>
</reference>